<dbReference type="GO" id="GO:0030170">
    <property type="term" value="F:pyridoxal phosphate binding"/>
    <property type="evidence" value="ECO:0007669"/>
    <property type="project" value="InterPro"/>
</dbReference>
<comment type="cofactor">
    <cofactor evidence="1">
        <name>pyridoxal 5'-phosphate</name>
        <dbReference type="ChEBI" id="CHEBI:597326"/>
    </cofactor>
</comment>
<keyword evidence="5" id="KW-0808">Transferase</keyword>
<comment type="similarity">
    <text evidence="4">Belongs to the class-III pyridoxal-phosphate-dependent aminotransferase family.</text>
</comment>
<dbReference type="EMBL" id="CAIJDP010000082">
    <property type="protein sequence ID" value="CAD0007369.1"/>
    <property type="molecule type" value="Genomic_DNA"/>
</dbReference>
<dbReference type="CDD" id="cd00610">
    <property type="entry name" value="OAT_like"/>
    <property type="match status" value="1"/>
</dbReference>
<accession>A0A6V6Z6Y4</accession>
<protein>
    <submittedName>
        <fullName evidence="5">Aspartate aminotransferase family protein</fullName>
    </submittedName>
</protein>
<dbReference type="Pfam" id="PF00202">
    <property type="entry name" value="Aminotran_3"/>
    <property type="match status" value="1"/>
</dbReference>
<evidence type="ECO:0000313" key="6">
    <source>
        <dbReference type="Proteomes" id="UP000530060"/>
    </source>
</evidence>
<keyword evidence="6" id="KW-1185">Reference proteome</keyword>
<dbReference type="InterPro" id="IPR005814">
    <property type="entry name" value="Aminotrans_3"/>
</dbReference>
<evidence type="ECO:0000313" key="5">
    <source>
        <dbReference type="EMBL" id="CAD0007369.1"/>
    </source>
</evidence>
<dbReference type="GO" id="GO:0042802">
    <property type="term" value="F:identical protein binding"/>
    <property type="evidence" value="ECO:0007669"/>
    <property type="project" value="TreeGrafter"/>
</dbReference>
<reference evidence="5 6" key="1">
    <citation type="submission" date="2020-06" db="EMBL/GenBank/DDBJ databases">
        <authorList>
            <person name="Criscuolo A."/>
        </authorList>
    </citation>
    <scope>NUCLEOTIDE SEQUENCE [LARGE SCALE GENOMIC DNA]</scope>
    <source>
        <strain evidence="6">CIP 111411</strain>
    </source>
</reference>
<evidence type="ECO:0000256" key="3">
    <source>
        <dbReference type="ARBA" id="ARBA00022898"/>
    </source>
</evidence>
<sequence>MEAISTGTFDTETFVKGKGAWLYDKQNKAYFDGTSGSGAVSLGHQHPYVTRAIISQAGKLSHTGCKLGSDIREKLAQKIVSMCHYQDGAALFTVTGSEAVEAALKVARAYTGRKTIVHCKYAYHGKTSGSLSLTWRESFKKYSNLKNNNYLSIDLPDADANDEEQKSHIKNINEQFTKLSLKNDCPAAIVIEPIRVTEGLLSLNKQFLEDLINTAHAFNCIVIFDEIYIGLGRCGQLFYADHLIAKPDLILIGKTLGNGMPISLIVGEKKIINSLPNGIQTSTYSGNPICCAAAYASLEVIEKERLWEKAQVLETEFYEFLSKAARKYKFMSNIRAHGALFSFTCVTHDGNPFPVLASQFKKNALDKGLILFSGGFNESIVKLAPPVLMTLREKSQFKYLIKETLRSINVIISDIENGI</sequence>
<evidence type="ECO:0000256" key="4">
    <source>
        <dbReference type="RuleBase" id="RU003560"/>
    </source>
</evidence>
<gene>
    <name evidence="5" type="ORF">FLAT13_03817</name>
</gene>
<dbReference type="GO" id="GO:0008483">
    <property type="term" value="F:transaminase activity"/>
    <property type="evidence" value="ECO:0007669"/>
    <property type="project" value="UniProtKB-KW"/>
</dbReference>
<dbReference type="PROSITE" id="PS00600">
    <property type="entry name" value="AA_TRANSFER_CLASS_3"/>
    <property type="match status" value="1"/>
</dbReference>
<organism evidence="5 6">
    <name type="scientific">Flavobacterium salmonis</name>
    <dbReference type="NCBI Taxonomy" id="2654844"/>
    <lineage>
        <taxon>Bacteria</taxon>
        <taxon>Pseudomonadati</taxon>
        <taxon>Bacteroidota</taxon>
        <taxon>Flavobacteriia</taxon>
        <taxon>Flavobacteriales</taxon>
        <taxon>Flavobacteriaceae</taxon>
        <taxon>Flavobacterium</taxon>
    </lineage>
</organism>
<keyword evidence="3 4" id="KW-0663">Pyridoxal phosphate</keyword>
<dbReference type="AlphaFoldDB" id="A0A6V6Z6Y4"/>
<keyword evidence="2 5" id="KW-0032">Aminotransferase</keyword>
<dbReference type="InterPro" id="IPR049704">
    <property type="entry name" value="Aminotrans_3_PPA_site"/>
</dbReference>
<dbReference type="InterPro" id="IPR050103">
    <property type="entry name" value="Class-III_PLP-dep_AT"/>
</dbReference>
<comment type="caution">
    <text evidence="5">The sequence shown here is derived from an EMBL/GenBank/DDBJ whole genome shotgun (WGS) entry which is preliminary data.</text>
</comment>
<name>A0A6V6Z6Y4_9FLAO</name>
<dbReference type="InterPro" id="IPR015422">
    <property type="entry name" value="PyrdxlP-dep_Trfase_small"/>
</dbReference>
<dbReference type="InterPro" id="IPR015421">
    <property type="entry name" value="PyrdxlP-dep_Trfase_major"/>
</dbReference>
<proteinExistence type="inferred from homology"/>
<dbReference type="SUPFAM" id="SSF53383">
    <property type="entry name" value="PLP-dependent transferases"/>
    <property type="match status" value="1"/>
</dbReference>
<dbReference type="Gene3D" id="3.90.1150.10">
    <property type="entry name" value="Aspartate Aminotransferase, domain 1"/>
    <property type="match status" value="1"/>
</dbReference>
<dbReference type="RefSeq" id="WP_180910016.1">
    <property type="nucleotide sequence ID" value="NZ_CAIJDP010000082.1"/>
</dbReference>
<evidence type="ECO:0000256" key="1">
    <source>
        <dbReference type="ARBA" id="ARBA00001933"/>
    </source>
</evidence>
<dbReference type="Proteomes" id="UP000530060">
    <property type="component" value="Unassembled WGS sequence"/>
</dbReference>
<evidence type="ECO:0000256" key="2">
    <source>
        <dbReference type="ARBA" id="ARBA00022576"/>
    </source>
</evidence>
<dbReference type="Gene3D" id="3.40.640.10">
    <property type="entry name" value="Type I PLP-dependent aspartate aminotransferase-like (Major domain)"/>
    <property type="match status" value="1"/>
</dbReference>
<dbReference type="InterPro" id="IPR015424">
    <property type="entry name" value="PyrdxlP-dep_Trfase"/>
</dbReference>
<dbReference type="PANTHER" id="PTHR11986">
    <property type="entry name" value="AMINOTRANSFERASE CLASS III"/>
    <property type="match status" value="1"/>
</dbReference>